<keyword evidence="9 11" id="KW-0496">Mitochondrion</keyword>
<keyword evidence="5 11" id="KW-0812">Transmembrane</keyword>
<proteinExistence type="inferred from homology"/>
<evidence type="ECO:0000256" key="2">
    <source>
        <dbReference type="ARBA" id="ARBA00007312"/>
    </source>
</evidence>
<reference evidence="13" key="2">
    <citation type="submission" date="2013-12" db="EMBL/GenBank/DDBJ databases">
        <title>Evolution of pathogenesis and genome organization in the Tremellales.</title>
        <authorList>
            <person name="Cuomo C."/>
            <person name="Litvintseva A."/>
            <person name="Heitman J."/>
            <person name="Chen Y."/>
            <person name="Sun S."/>
            <person name="Springer D."/>
            <person name="Dromer F."/>
            <person name="Young S."/>
            <person name="Zeng Q."/>
            <person name="Chapman S."/>
            <person name="Gujja S."/>
            <person name="Saif S."/>
            <person name="Birren B."/>
        </authorList>
    </citation>
    <scope>NUCLEOTIDE SEQUENCE [LARGE SCALE GENOMIC DNA]</scope>
    <source>
        <strain evidence="13">CBS 10435</strain>
    </source>
</reference>
<evidence type="ECO:0000313" key="13">
    <source>
        <dbReference type="Proteomes" id="UP000092583"/>
    </source>
</evidence>
<accession>A0A1B9J243</accession>
<gene>
    <name evidence="12" type="ORF">L486_01524</name>
</gene>
<dbReference type="InterPro" id="IPR009346">
    <property type="entry name" value="GRIM-19"/>
</dbReference>
<keyword evidence="3 11" id="KW-0813">Transport</keyword>
<dbReference type="AlphaFoldDB" id="A0A1B9J243"/>
<evidence type="ECO:0000256" key="10">
    <source>
        <dbReference type="ARBA" id="ARBA00023136"/>
    </source>
</evidence>
<evidence type="ECO:0000256" key="8">
    <source>
        <dbReference type="ARBA" id="ARBA00022989"/>
    </source>
</evidence>
<keyword evidence="12" id="KW-0830">Ubiquinone</keyword>
<evidence type="ECO:0000256" key="5">
    <source>
        <dbReference type="ARBA" id="ARBA00022692"/>
    </source>
</evidence>
<comment type="subcellular location">
    <subcellularLocation>
        <location evidence="1 11">Mitochondrion inner membrane</location>
        <topology evidence="1 11">Single-pass membrane protein</topology>
        <orientation evidence="1 11">Matrix side</orientation>
    </subcellularLocation>
</comment>
<dbReference type="Pfam" id="PF06212">
    <property type="entry name" value="GRIM-19"/>
    <property type="match status" value="1"/>
</dbReference>
<feature type="transmembrane region" description="Helical" evidence="11">
    <location>
        <begin position="20"/>
        <end position="39"/>
    </location>
</feature>
<protein>
    <recommendedName>
        <fullName evidence="11">NADH dehydrogenase [ubiquinone] 1 alpha subcomplex subunit 13</fullName>
    </recommendedName>
</protein>
<keyword evidence="7 11" id="KW-0249">Electron transport</keyword>
<reference evidence="12 13" key="1">
    <citation type="submission" date="2013-07" db="EMBL/GenBank/DDBJ databases">
        <title>The Genome Sequence of Kwoniella mangroviensis CBS10435.</title>
        <authorList>
            <consortium name="The Broad Institute Genome Sequencing Platform"/>
            <person name="Cuomo C."/>
            <person name="Litvintseva A."/>
            <person name="Chen Y."/>
            <person name="Heitman J."/>
            <person name="Sun S."/>
            <person name="Springer D."/>
            <person name="Dromer F."/>
            <person name="Young S.K."/>
            <person name="Zeng Q."/>
            <person name="Gargeya S."/>
            <person name="Fitzgerald M."/>
            <person name="Abouelleil A."/>
            <person name="Alvarado L."/>
            <person name="Berlin A.M."/>
            <person name="Chapman S.B."/>
            <person name="Dewar J."/>
            <person name="Goldberg J."/>
            <person name="Griggs A."/>
            <person name="Gujja S."/>
            <person name="Hansen M."/>
            <person name="Howarth C."/>
            <person name="Imamovic A."/>
            <person name="Larimer J."/>
            <person name="McCowan C."/>
            <person name="Murphy C."/>
            <person name="Pearson M."/>
            <person name="Priest M."/>
            <person name="Roberts A."/>
            <person name="Saif S."/>
            <person name="Shea T."/>
            <person name="Sykes S."/>
            <person name="Wortman J."/>
            <person name="Nusbaum C."/>
            <person name="Birren B."/>
        </authorList>
    </citation>
    <scope>NUCLEOTIDE SEQUENCE [LARGE SCALE GENOMIC DNA]</scope>
    <source>
        <strain evidence="12 13">CBS 10435</strain>
    </source>
</reference>
<name>A0A1B9J243_9TREE</name>
<keyword evidence="13" id="KW-1185">Reference proteome</keyword>
<organism evidence="12 13">
    <name type="scientific">Kwoniella mangroviensis CBS 10435</name>
    <dbReference type="NCBI Taxonomy" id="1331196"/>
    <lineage>
        <taxon>Eukaryota</taxon>
        <taxon>Fungi</taxon>
        <taxon>Dikarya</taxon>
        <taxon>Basidiomycota</taxon>
        <taxon>Agaricomycotina</taxon>
        <taxon>Tremellomycetes</taxon>
        <taxon>Tremellales</taxon>
        <taxon>Cryptococcaceae</taxon>
        <taxon>Kwoniella</taxon>
    </lineage>
</organism>
<evidence type="ECO:0000313" key="12">
    <source>
        <dbReference type="EMBL" id="OCF61861.1"/>
    </source>
</evidence>
<dbReference type="GO" id="GO:0045271">
    <property type="term" value="C:respiratory chain complex I"/>
    <property type="evidence" value="ECO:0007669"/>
    <property type="project" value="UniProtKB-UniRule"/>
</dbReference>
<evidence type="ECO:0000256" key="7">
    <source>
        <dbReference type="ARBA" id="ARBA00022982"/>
    </source>
</evidence>
<evidence type="ECO:0000256" key="6">
    <source>
        <dbReference type="ARBA" id="ARBA00022792"/>
    </source>
</evidence>
<keyword evidence="8 11" id="KW-1133">Transmembrane helix</keyword>
<evidence type="ECO:0000256" key="9">
    <source>
        <dbReference type="ARBA" id="ARBA00023128"/>
    </source>
</evidence>
<dbReference type="Proteomes" id="UP000092583">
    <property type="component" value="Unassembled WGS sequence"/>
</dbReference>
<dbReference type="STRING" id="1331196.A0A1B9J243"/>
<dbReference type="OrthoDB" id="3308at2759"/>
<sequence>MPPPGGYEAIKYKRNLPVRGVGGAVVFSTVAAICAFGFWRVGKGNVEKRELKREQAWSRINLVPLLLAEQDRDAYRRQQAALAREKEIMKDYPGWEVNGAVIAFERNPSNIWKEAFADISGDPTGRKEYI</sequence>
<evidence type="ECO:0000256" key="1">
    <source>
        <dbReference type="ARBA" id="ARBA00004298"/>
    </source>
</evidence>
<evidence type="ECO:0000256" key="4">
    <source>
        <dbReference type="ARBA" id="ARBA00022660"/>
    </source>
</evidence>
<evidence type="ECO:0000256" key="3">
    <source>
        <dbReference type="ARBA" id="ARBA00022448"/>
    </source>
</evidence>
<keyword evidence="10 11" id="KW-0472">Membrane</keyword>
<dbReference type="PANTHER" id="PTHR12966:SF0">
    <property type="entry name" value="NADH DEHYDROGENASE [UBIQUINONE] 1 ALPHA SUBCOMPLEX SUBUNIT 13"/>
    <property type="match status" value="1"/>
</dbReference>
<comment type="similarity">
    <text evidence="2 11">Belongs to the complex I NDUFA13 subunit family.</text>
</comment>
<dbReference type="EMBL" id="KI669459">
    <property type="protein sequence ID" value="OCF61861.1"/>
    <property type="molecule type" value="Genomic_DNA"/>
</dbReference>
<dbReference type="GO" id="GO:0005743">
    <property type="term" value="C:mitochondrial inner membrane"/>
    <property type="evidence" value="ECO:0007669"/>
    <property type="project" value="UniProtKB-SubCell"/>
</dbReference>
<keyword evidence="6 11" id="KW-0999">Mitochondrion inner membrane</keyword>
<comment type="function">
    <text evidence="11">Complex I functions in the transfer of electrons from NADH to the respiratory chain. Accessory subunit of the mitochondrial membrane respiratory chain NADH dehydrogenase (Complex I), that is believed not to be involved in catalysis.</text>
</comment>
<keyword evidence="4 11" id="KW-0679">Respiratory chain</keyword>
<evidence type="ECO:0000256" key="11">
    <source>
        <dbReference type="RuleBase" id="RU368034"/>
    </source>
</evidence>
<dbReference type="PANTHER" id="PTHR12966">
    <property type="entry name" value="NADH DEHYDROGENASE UBIQUINONE 1 ALPHA SUBCOMPLEX SUBUNIT 13"/>
    <property type="match status" value="1"/>
</dbReference>